<keyword evidence="2" id="KW-0235">DNA replication</keyword>
<feature type="active site" evidence="2">
    <location>
        <position position="113"/>
    </location>
</feature>
<dbReference type="InterPro" id="IPR001126">
    <property type="entry name" value="UmuC"/>
</dbReference>
<sequence length="415" mass="47619">MTRYGLTDKRQILLVDMNSFYASVEQAQNPNLRGKPVVIVGDPERRSGIVLAASREAKAFGIKTVDPIWEVRQKCPQAILVRPRMETYIEVSMHIREIAKRFTPQVEVFSIDEMFLDVTGTERLWGDPWEVARKFRELVREETGVICSVGISYNKLCAKVCCDTKAKKAPEGIWEWKPEDIEREMHPLPVRELFGVGSRMEKHFHSRGLVTIGDLAAYPLHLLKKRFGIVGEVYHLSANGIDYSPVTPNTFRQDMKGCGHMMTLPRDYESAEEVEVVMLELAEEVGRRLRRMRKRGRTLNIMCGYKGFMGGFSRQWTMPDATYMTRDLYEAARKLFHQHWDGSPVRSIGVSVDNLTDDSAQQLDLFRDWERERRLAYTLDNLQDRFGKASVMRAVSLTHAGQALERAGKIGGHYK</sequence>
<protein>
    <recommendedName>
        <fullName evidence="2">DNA polymerase IV</fullName>
        <shortName evidence="2">Pol IV</shortName>
        <ecNumber evidence="2">2.7.7.7</ecNumber>
    </recommendedName>
</protein>
<dbReference type="GO" id="GO:0009432">
    <property type="term" value="P:SOS response"/>
    <property type="evidence" value="ECO:0007669"/>
    <property type="project" value="TreeGrafter"/>
</dbReference>
<dbReference type="GO" id="GO:0005829">
    <property type="term" value="C:cytosol"/>
    <property type="evidence" value="ECO:0007669"/>
    <property type="project" value="TreeGrafter"/>
</dbReference>
<dbReference type="SUPFAM" id="SSF100879">
    <property type="entry name" value="Lesion bypass DNA polymerase (Y-family), little finger domain"/>
    <property type="match status" value="1"/>
</dbReference>
<dbReference type="STRING" id="1157490.EL26_08905"/>
<dbReference type="eggNOG" id="COG0389">
    <property type="taxonomic scope" value="Bacteria"/>
</dbReference>
<evidence type="ECO:0000259" key="3">
    <source>
        <dbReference type="PROSITE" id="PS50173"/>
    </source>
</evidence>
<dbReference type="SUPFAM" id="SSF56672">
    <property type="entry name" value="DNA/RNA polymerases"/>
    <property type="match status" value="1"/>
</dbReference>
<comment type="similarity">
    <text evidence="1 2">Belongs to the DNA polymerase type-Y family.</text>
</comment>
<gene>
    <name evidence="2" type="primary">dinB</name>
    <name evidence="4" type="ORF">EL26_08905</name>
</gene>
<keyword evidence="2" id="KW-0238">DNA-binding</keyword>
<dbReference type="PANTHER" id="PTHR11076:SF35">
    <property type="entry name" value="DNA REPAIR PROTEIN HOMOLOG YOBH"/>
    <property type="match status" value="1"/>
</dbReference>
<dbReference type="NCBIfam" id="NF002848">
    <property type="entry name" value="PRK03103.1"/>
    <property type="match status" value="1"/>
</dbReference>
<comment type="subunit">
    <text evidence="2">Monomer.</text>
</comment>
<dbReference type="InterPro" id="IPR043502">
    <property type="entry name" value="DNA/RNA_pol_sf"/>
</dbReference>
<dbReference type="InterPro" id="IPR036775">
    <property type="entry name" value="DNA_pol_Y-fam_lit_finger_sf"/>
</dbReference>
<dbReference type="Gene3D" id="3.30.70.270">
    <property type="match status" value="1"/>
</dbReference>
<feature type="site" description="Substrate discrimination" evidence="2">
    <location>
        <position position="21"/>
    </location>
</feature>
<keyword evidence="2" id="KW-0808">Transferase</keyword>
<keyword evidence="2" id="KW-0239">DNA-directed DNA polymerase</keyword>
<evidence type="ECO:0000313" key="4">
    <source>
        <dbReference type="EMBL" id="KEO83758.1"/>
    </source>
</evidence>
<dbReference type="EMBL" id="JMIR01000009">
    <property type="protein sequence ID" value="KEO83758.1"/>
    <property type="molecule type" value="Genomic_DNA"/>
</dbReference>
<comment type="subcellular location">
    <subcellularLocation>
        <location evidence="2">Cytoplasm</location>
    </subcellularLocation>
</comment>
<dbReference type="Gene3D" id="1.10.150.20">
    <property type="entry name" value="5' to 3' exonuclease, C-terminal subdomain"/>
    <property type="match status" value="1"/>
</dbReference>
<proteinExistence type="inferred from homology"/>
<dbReference type="GO" id="GO:0000287">
    <property type="term" value="F:magnesium ion binding"/>
    <property type="evidence" value="ECO:0007669"/>
    <property type="project" value="UniProtKB-UniRule"/>
</dbReference>
<dbReference type="InterPro" id="IPR043128">
    <property type="entry name" value="Rev_trsase/Diguanyl_cyclase"/>
</dbReference>
<keyword evidence="2" id="KW-0479">Metal-binding</keyword>
<dbReference type="AlphaFoldDB" id="A0A074LUZ0"/>
<dbReference type="Pfam" id="PF00817">
    <property type="entry name" value="IMS"/>
    <property type="match status" value="1"/>
</dbReference>
<keyword evidence="2" id="KW-0460">Magnesium</keyword>
<comment type="cofactor">
    <cofactor evidence="2">
        <name>Mg(2+)</name>
        <dbReference type="ChEBI" id="CHEBI:18420"/>
    </cofactor>
    <text evidence="2">Binds 2 magnesium ions per subunit.</text>
</comment>
<comment type="function">
    <text evidence="2">Poorly processive, error-prone DNA polymerase involved in untargeted mutagenesis. Copies undamaged DNA at stalled replication forks, which arise in vivo from mismatched or misaligned primer ends. These misaligned primers can be extended by PolIV. Exhibits no 3'-5' exonuclease (proofreading) activity. May be involved in translesional synthesis, in conjunction with the beta clamp from PolIII.</text>
</comment>
<reference evidence="4 5" key="1">
    <citation type="journal article" date="2013" name="Int. J. Syst. Evol. Microbiol.">
        <title>Tumebacillus flagellatus sp. nov., an alpha-amylase/pullulanase-producing bacterium isolated from cassava wastewater.</title>
        <authorList>
            <person name="Wang Q."/>
            <person name="Xie N."/>
            <person name="Qin Y."/>
            <person name="Shen N."/>
            <person name="Zhu J."/>
            <person name="Mi H."/>
            <person name="Huang R."/>
        </authorList>
    </citation>
    <scope>NUCLEOTIDE SEQUENCE [LARGE SCALE GENOMIC DNA]</scope>
    <source>
        <strain evidence="4 5">GST4</strain>
    </source>
</reference>
<accession>A0A074LUZ0</accession>
<feature type="domain" description="UmuC" evidence="3">
    <location>
        <begin position="12"/>
        <end position="197"/>
    </location>
</feature>
<dbReference type="Gene3D" id="3.30.1490.100">
    <property type="entry name" value="DNA polymerase, Y-family, little finger domain"/>
    <property type="match status" value="1"/>
</dbReference>
<dbReference type="Pfam" id="PF11799">
    <property type="entry name" value="IMS_C"/>
    <property type="match status" value="1"/>
</dbReference>
<comment type="catalytic activity">
    <reaction evidence="2">
        <text>DNA(n) + a 2'-deoxyribonucleoside 5'-triphosphate = DNA(n+1) + diphosphate</text>
        <dbReference type="Rhea" id="RHEA:22508"/>
        <dbReference type="Rhea" id="RHEA-COMP:17339"/>
        <dbReference type="Rhea" id="RHEA-COMP:17340"/>
        <dbReference type="ChEBI" id="CHEBI:33019"/>
        <dbReference type="ChEBI" id="CHEBI:61560"/>
        <dbReference type="ChEBI" id="CHEBI:173112"/>
        <dbReference type="EC" id="2.7.7.7"/>
    </reaction>
</comment>
<dbReference type="InterPro" id="IPR050116">
    <property type="entry name" value="DNA_polymerase-Y"/>
</dbReference>
<dbReference type="RefSeq" id="WP_038086749.1">
    <property type="nucleotide sequence ID" value="NZ_JMIR01000009.1"/>
</dbReference>
<evidence type="ECO:0000313" key="5">
    <source>
        <dbReference type="Proteomes" id="UP000027931"/>
    </source>
</evidence>
<organism evidence="4 5">
    <name type="scientific">Tumebacillus flagellatus</name>
    <dbReference type="NCBI Taxonomy" id="1157490"/>
    <lineage>
        <taxon>Bacteria</taxon>
        <taxon>Bacillati</taxon>
        <taxon>Bacillota</taxon>
        <taxon>Bacilli</taxon>
        <taxon>Bacillales</taxon>
        <taxon>Alicyclobacillaceae</taxon>
        <taxon>Tumebacillus</taxon>
    </lineage>
</organism>
<keyword evidence="2" id="KW-0548">Nucleotidyltransferase</keyword>
<dbReference type="GO" id="GO:0042276">
    <property type="term" value="P:error-prone translesion synthesis"/>
    <property type="evidence" value="ECO:0007669"/>
    <property type="project" value="TreeGrafter"/>
</dbReference>
<keyword evidence="5" id="KW-1185">Reference proteome</keyword>
<dbReference type="CDD" id="cd03586">
    <property type="entry name" value="PolY_Pol_IV_kappa"/>
    <property type="match status" value="1"/>
</dbReference>
<dbReference type="GO" id="GO:0006261">
    <property type="term" value="P:DNA-templated DNA replication"/>
    <property type="evidence" value="ECO:0007669"/>
    <property type="project" value="UniProtKB-UniRule"/>
</dbReference>
<keyword evidence="2" id="KW-0515">Mutator protein</keyword>
<dbReference type="PANTHER" id="PTHR11076">
    <property type="entry name" value="DNA REPAIR POLYMERASE UMUC / TRANSFERASE FAMILY MEMBER"/>
    <property type="match status" value="1"/>
</dbReference>
<evidence type="ECO:0000256" key="1">
    <source>
        <dbReference type="ARBA" id="ARBA00010945"/>
    </source>
</evidence>
<keyword evidence="2" id="KW-0227">DNA damage</keyword>
<dbReference type="OrthoDB" id="9808813at2"/>
<dbReference type="HAMAP" id="MF_01113">
    <property type="entry name" value="DNApol_IV"/>
    <property type="match status" value="1"/>
</dbReference>
<dbReference type="GO" id="GO:0003684">
    <property type="term" value="F:damaged DNA binding"/>
    <property type="evidence" value="ECO:0007669"/>
    <property type="project" value="InterPro"/>
</dbReference>
<keyword evidence="2" id="KW-0963">Cytoplasm</keyword>
<dbReference type="InterPro" id="IPR022880">
    <property type="entry name" value="DNApol_IV"/>
</dbReference>
<dbReference type="InterPro" id="IPR017961">
    <property type="entry name" value="DNA_pol_Y-fam_little_finger"/>
</dbReference>
<name>A0A074LUZ0_9BACL</name>
<dbReference type="EC" id="2.7.7.7" evidence="2"/>
<dbReference type="GO" id="GO:0003887">
    <property type="term" value="F:DNA-directed DNA polymerase activity"/>
    <property type="evidence" value="ECO:0007669"/>
    <property type="project" value="UniProtKB-UniRule"/>
</dbReference>
<comment type="caution">
    <text evidence="4">The sequence shown here is derived from an EMBL/GenBank/DDBJ whole genome shotgun (WGS) entry which is preliminary data.</text>
</comment>
<dbReference type="Proteomes" id="UP000027931">
    <property type="component" value="Unassembled WGS sequence"/>
</dbReference>
<dbReference type="GO" id="GO:0006281">
    <property type="term" value="P:DNA repair"/>
    <property type="evidence" value="ECO:0007669"/>
    <property type="project" value="UniProtKB-UniRule"/>
</dbReference>
<dbReference type="Gene3D" id="3.40.1170.60">
    <property type="match status" value="1"/>
</dbReference>
<evidence type="ECO:0000256" key="2">
    <source>
        <dbReference type="HAMAP-Rule" id="MF_01113"/>
    </source>
</evidence>
<dbReference type="PROSITE" id="PS50173">
    <property type="entry name" value="UMUC"/>
    <property type="match status" value="1"/>
</dbReference>
<feature type="binding site" evidence="2">
    <location>
        <position position="16"/>
    </location>
    <ligand>
        <name>Mg(2+)</name>
        <dbReference type="ChEBI" id="CHEBI:18420"/>
    </ligand>
</feature>
<feature type="binding site" evidence="2">
    <location>
        <position position="112"/>
    </location>
    <ligand>
        <name>Mg(2+)</name>
        <dbReference type="ChEBI" id="CHEBI:18420"/>
    </ligand>
</feature>
<keyword evidence="2" id="KW-0234">DNA repair</keyword>